<sequence>MIYDMSESKSSSKKESLLELKVYMHCKACERSVHNTLRKLEGVKAVKVDMNSHRAIVTGEVDPEKVVKKLKKKTGKRAEIITTRKNDMAPAAGDCSSNRSEASAVITDHFDQTLVAGLSLFSDENPNACSIT</sequence>
<dbReference type="PANTHER" id="PTHR22814">
    <property type="entry name" value="COPPER TRANSPORT PROTEIN ATOX1-RELATED"/>
    <property type="match status" value="1"/>
</dbReference>
<evidence type="ECO:0000313" key="3">
    <source>
        <dbReference type="EMBL" id="KAJ8504221.1"/>
    </source>
</evidence>
<name>A0AAV8Q1W0_ENSVE</name>
<dbReference type="CDD" id="cd00371">
    <property type="entry name" value="HMA"/>
    <property type="match status" value="1"/>
</dbReference>
<evidence type="ECO:0000256" key="1">
    <source>
        <dbReference type="ARBA" id="ARBA00022723"/>
    </source>
</evidence>
<evidence type="ECO:0000313" key="4">
    <source>
        <dbReference type="Proteomes" id="UP001222027"/>
    </source>
</evidence>
<accession>A0AAV8Q1W0</accession>
<reference evidence="3 4" key="1">
    <citation type="submission" date="2022-12" db="EMBL/GenBank/DDBJ databases">
        <title>Chromosome-scale assembly of the Ensete ventricosum genome.</title>
        <authorList>
            <person name="Dussert Y."/>
            <person name="Stocks J."/>
            <person name="Wendawek A."/>
            <person name="Woldeyes F."/>
            <person name="Nichols R.A."/>
            <person name="Borrell J.S."/>
        </authorList>
    </citation>
    <scope>NUCLEOTIDE SEQUENCE [LARGE SCALE GENOMIC DNA]</scope>
    <source>
        <strain evidence="4">cv. Maze</strain>
        <tissue evidence="3">Seeds</tissue>
    </source>
</reference>
<feature type="domain" description="HMA" evidence="2">
    <location>
        <begin position="15"/>
        <end position="79"/>
    </location>
</feature>
<evidence type="ECO:0000259" key="2">
    <source>
        <dbReference type="PROSITE" id="PS50846"/>
    </source>
</evidence>
<dbReference type="SUPFAM" id="SSF55008">
    <property type="entry name" value="HMA, heavy metal-associated domain"/>
    <property type="match status" value="1"/>
</dbReference>
<dbReference type="Pfam" id="PF00403">
    <property type="entry name" value="HMA"/>
    <property type="match status" value="1"/>
</dbReference>
<protein>
    <recommendedName>
        <fullName evidence="2">HMA domain-containing protein</fullName>
    </recommendedName>
</protein>
<keyword evidence="4" id="KW-1185">Reference proteome</keyword>
<organism evidence="3 4">
    <name type="scientific">Ensete ventricosum</name>
    <name type="common">Abyssinian banana</name>
    <name type="synonym">Musa ensete</name>
    <dbReference type="NCBI Taxonomy" id="4639"/>
    <lineage>
        <taxon>Eukaryota</taxon>
        <taxon>Viridiplantae</taxon>
        <taxon>Streptophyta</taxon>
        <taxon>Embryophyta</taxon>
        <taxon>Tracheophyta</taxon>
        <taxon>Spermatophyta</taxon>
        <taxon>Magnoliopsida</taxon>
        <taxon>Liliopsida</taxon>
        <taxon>Zingiberales</taxon>
        <taxon>Musaceae</taxon>
        <taxon>Ensete</taxon>
    </lineage>
</organism>
<dbReference type="InterPro" id="IPR006121">
    <property type="entry name" value="HMA_dom"/>
</dbReference>
<gene>
    <name evidence="3" type="ORF">OPV22_005107</name>
</gene>
<dbReference type="AlphaFoldDB" id="A0AAV8Q1W0"/>
<dbReference type="EMBL" id="JAQQAF010000002">
    <property type="protein sequence ID" value="KAJ8504221.1"/>
    <property type="molecule type" value="Genomic_DNA"/>
</dbReference>
<dbReference type="GO" id="GO:0046872">
    <property type="term" value="F:metal ion binding"/>
    <property type="evidence" value="ECO:0007669"/>
    <property type="project" value="UniProtKB-KW"/>
</dbReference>
<keyword evidence="1" id="KW-0479">Metal-binding</keyword>
<dbReference type="Gene3D" id="3.30.70.100">
    <property type="match status" value="1"/>
</dbReference>
<comment type="caution">
    <text evidence="3">The sequence shown here is derived from an EMBL/GenBank/DDBJ whole genome shotgun (WGS) entry which is preliminary data.</text>
</comment>
<dbReference type="PROSITE" id="PS50846">
    <property type="entry name" value="HMA_2"/>
    <property type="match status" value="1"/>
</dbReference>
<dbReference type="PANTHER" id="PTHR22814:SF311">
    <property type="entry name" value="OS04G0502000 PROTEIN"/>
    <property type="match status" value="1"/>
</dbReference>
<dbReference type="Proteomes" id="UP001222027">
    <property type="component" value="Unassembled WGS sequence"/>
</dbReference>
<proteinExistence type="predicted"/>
<dbReference type="InterPro" id="IPR036163">
    <property type="entry name" value="HMA_dom_sf"/>
</dbReference>